<gene>
    <name evidence="1" type="ORF">ADEAN_000934300</name>
</gene>
<accession>A0A7G2CPQ2</accession>
<reference evidence="1 2" key="1">
    <citation type="submission" date="2020-08" db="EMBL/GenBank/DDBJ databases">
        <authorList>
            <person name="Newling K."/>
            <person name="Davey J."/>
            <person name="Forrester S."/>
        </authorList>
    </citation>
    <scope>NUCLEOTIDE SEQUENCE [LARGE SCALE GENOMIC DNA]</scope>
    <source>
        <strain evidence="2">Crithidia deanei Carvalho (ATCC PRA-265)</strain>
    </source>
</reference>
<dbReference type="EMBL" id="LR877166">
    <property type="protein sequence ID" value="CAD2221808.1"/>
    <property type="molecule type" value="Genomic_DNA"/>
</dbReference>
<dbReference type="AlphaFoldDB" id="A0A7G2CPQ2"/>
<dbReference type="InterPro" id="IPR011010">
    <property type="entry name" value="DNA_brk_join_enz"/>
</dbReference>
<dbReference type="Proteomes" id="UP000515908">
    <property type="component" value="Chromosome 22"/>
</dbReference>
<organism evidence="1 2">
    <name type="scientific">Angomonas deanei</name>
    <dbReference type="NCBI Taxonomy" id="59799"/>
    <lineage>
        <taxon>Eukaryota</taxon>
        <taxon>Discoba</taxon>
        <taxon>Euglenozoa</taxon>
        <taxon>Kinetoplastea</taxon>
        <taxon>Metakinetoplastina</taxon>
        <taxon>Trypanosomatida</taxon>
        <taxon>Trypanosomatidae</taxon>
        <taxon>Strigomonadinae</taxon>
        <taxon>Angomonas</taxon>
    </lineage>
</organism>
<keyword evidence="2" id="KW-1185">Reference proteome</keyword>
<proteinExistence type="predicted"/>
<name>A0A7G2CPQ2_9TRYP</name>
<evidence type="ECO:0008006" key="3">
    <source>
        <dbReference type="Google" id="ProtNLM"/>
    </source>
</evidence>
<dbReference type="VEuPathDB" id="TriTrypDB:ADEAN_000934300"/>
<dbReference type="GO" id="GO:0003677">
    <property type="term" value="F:DNA binding"/>
    <property type="evidence" value="ECO:0007669"/>
    <property type="project" value="InterPro"/>
</dbReference>
<protein>
    <recommendedName>
        <fullName evidence="3">Tyr recombinase domain-containing protein</fullName>
    </recommendedName>
</protein>
<evidence type="ECO:0000313" key="2">
    <source>
        <dbReference type="Proteomes" id="UP000515908"/>
    </source>
</evidence>
<sequence length="100" mass="11414">MTHLRTNQLLFPKTKDRREEALWALKQVKESAIVTSIRKSALCFLAEQGLTEGELMAISGHTRLETLHRYLGVGRQPTRGDVDLQEHAAVALRRLRRPLN</sequence>
<evidence type="ECO:0000313" key="1">
    <source>
        <dbReference type="EMBL" id="CAD2221808.1"/>
    </source>
</evidence>
<dbReference type="SUPFAM" id="SSF56349">
    <property type="entry name" value="DNA breaking-rejoining enzymes"/>
    <property type="match status" value="1"/>
</dbReference>